<comment type="caution">
    <text evidence="1">The sequence shown here is derived from an EMBL/GenBank/DDBJ whole genome shotgun (WGS) entry which is preliminary data.</text>
</comment>
<evidence type="ECO:0000313" key="2">
    <source>
        <dbReference type="Proteomes" id="UP000004840"/>
    </source>
</evidence>
<gene>
    <name evidence="1" type="ORF">CCAS_02210</name>
</gene>
<name>G7HV39_9CORY</name>
<reference evidence="1 2" key="1">
    <citation type="journal article" date="2012" name="J. Bacteriol.">
        <title>Genome Sequence of Corynebacterium casei UCMA 3821, Isolated from a Smear-Ripened Cheese.</title>
        <authorList>
            <person name="Monnet C."/>
            <person name="Loux V."/>
            <person name="Bento P."/>
            <person name="Gibrat J.F."/>
            <person name="Straub C."/>
            <person name="Bonnarme P."/>
            <person name="Landaud S."/>
            <person name="Irlinger F."/>
        </authorList>
    </citation>
    <scope>NUCLEOTIDE SEQUENCE [LARGE SCALE GENOMIC DNA]</scope>
    <source>
        <strain evidence="1 2">UCMA 3821</strain>
    </source>
</reference>
<protein>
    <submittedName>
        <fullName evidence="1">Uncharacterized protein</fullName>
    </submittedName>
</protein>
<evidence type="ECO:0000313" key="1">
    <source>
        <dbReference type="EMBL" id="CCE54054.1"/>
    </source>
</evidence>
<organism evidence="1 2">
    <name type="scientific">Corynebacterium casei UCMA 3821</name>
    <dbReference type="NCBI Taxonomy" id="1110505"/>
    <lineage>
        <taxon>Bacteria</taxon>
        <taxon>Bacillati</taxon>
        <taxon>Actinomycetota</taxon>
        <taxon>Actinomycetes</taxon>
        <taxon>Mycobacteriales</taxon>
        <taxon>Corynebacteriaceae</taxon>
        <taxon>Corynebacterium</taxon>
    </lineage>
</organism>
<dbReference type="Proteomes" id="UP000004840">
    <property type="component" value="Unassembled WGS sequence"/>
</dbReference>
<accession>G7HV39</accession>
<dbReference type="EMBL" id="CAFW01000014">
    <property type="protein sequence ID" value="CCE54054.1"/>
    <property type="molecule type" value="Genomic_DNA"/>
</dbReference>
<sequence length="39" mass="4191">MFTQIIGLLSNVFSGVGDFVNQFSSETFDAIGTLSSNVF</sequence>
<dbReference type="AlphaFoldDB" id="G7HV39"/>
<proteinExistence type="predicted"/>